<dbReference type="InterPro" id="IPR023214">
    <property type="entry name" value="HAD_sf"/>
</dbReference>
<feature type="binding site" evidence="1">
    <location>
        <position position="10"/>
    </location>
    <ligand>
        <name>Mg(2+)</name>
        <dbReference type="ChEBI" id="CHEBI:18420"/>
    </ligand>
</feature>
<dbReference type="PANTHER" id="PTHR43434:SF19">
    <property type="entry name" value="PHOSPHONOACETALDEHYDE HYDROLASE"/>
    <property type="match status" value="1"/>
</dbReference>
<comment type="caution">
    <text evidence="2">The sequence shown here is derived from an EMBL/GenBank/DDBJ whole genome shotgun (WGS) entry which is preliminary data.</text>
</comment>
<name>A0ABS2GUG7_9BURK</name>
<dbReference type="HAMAP" id="MF_01375">
    <property type="entry name" value="PhnX"/>
    <property type="match status" value="1"/>
</dbReference>
<comment type="function">
    <text evidence="1">Involved in phosphonate degradation.</text>
</comment>
<organism evidence="2 3">
    <name type="scientific">Parasutterella secunda</name>
    <dbReference type="NCBI Taxonomy" id="626947"/>
    <lineage>
        <taxon>Bacteria</taxon>
        <taxon>Pseudomonadati</taxon>
        <taxon>Pseudomonadota</taxon>
        <taxon>Betaproteobacteria</taxon>
        <taxon>Burkholderiales</taxon>
        <taxon>Sutterellaceae</taxon>
        <taxon>Parasutterella</taxon>
    </lineage>
</organism>
<feature type="active site" description="Schiff-base intermediate with substrate" evidence="1">
    <location>
        <position position="51"/>
    </location>
</feature>
<dbReference type="Pfam" id="PF00702">
    <property type="entry name" value="Hydrolase"/>
    <property type="match status" value="1"/>
</dbReference>
<dbReference type="InterPro" id="IPR036412">
    <property type="entry name" value="HAD-like_sf"/>
</dbReference>
<comment type="catalytic activity">
    <reaction evidence="1">
        <text>phosphonoacetaldehyde + H2O = acetaldehyde + phosphate + H(+)</text>
        <dbReference type="Rhea" id="RHEA:18905"/>
        <dbReference type="ChEBI" id="CHEBI:15343"/>
        <dbReference type="ChEBI" id="CHEBI:15377"/>
        <dbReference type="ChEBI" id="CHEBI:15378"/>
        <dbReference type="ChEBI" id="CHEBI:43474"/>
        <dbReference type="ChEBI" id="CHEBI:58383"/>
        <dbReference type="EC" id="3.11.1.1"/>
    </reaction>
</comment>
<dbReference type="PANTHER" id="PTHR43434">
    <property type="entry name" value="PHOSPHOGLYCOLATE PHOSPHATASE"/>
    <property type="match status" value="1"/>
</dbReference>
<evidence type="ECO:0000313" key="3">
    <source>
        <dbReference type="Proteomes" id="UP000777002"/>
    </source>
</evidence>
<proteinExistence type="inferred from homology"/>
<dbReference type="InterPro" id="IPR023198">
    <property type="entry name" value="PGP-like_dom2"/>
</dbReference>
<feature type="active site" description="Nucleophile" evidence="1">
    <location>
        <position position="10"/>
    </location>
</feature>
<keyword evidence="1" id="KW-0460">Magnesium</keyword>
<dbReference type="SFLD" id="SFLDG01129">
    <property type="entry name" value="C1.5:_HAD__Beta-PGM__Phosphata"/>
    <property type="match status" value="1"/>
</dbReference>
<dbReference type="Proteomes" id="UP000777002">
    <property type="component" value="Unassembled WGS sequence"/>
</dbReference>
<dbReference type="InterPro" id="IPR006323">
    <property type="entry name" value="Phosphonoacetald_hydro"/>
</dbReference>
<comment type="similarity">
    <text evidence="1">Belongs to the HAD-like hydrolase superfamily. PhnX family.</text>
</comment>
<dbReference type="Gene3D" id="3.40.50.1000">
    <property type="entry name" value="HAD superfamily/HAD-like"/>
    <property type="match status" value="1"/>
</dbReference>
<dbReference type="SUPFAM" id="SSF56784">
    <property type="entry name" value="HAD-like"/>
    <property type="match status" value="1"/>
</dbReference>
<dbReference type="InterPro" id="IPR050155">
    <property type="entry name" value="HAD-like_hydrolase_sf"/>
</dbReference>
<comment type="subunit">
    <text evidence="1">Homodimer.</text>
</comment>
<gene>
    <name evidence="1" type="primary">phnX</name>
    <name evidence="2" type="ORF">H5985_04345</name>
</gene>
<dbReference type="SFLD" id="SFLDS00003">
    <property type="entry name" value="Haloacid_Dehalogenase"/>
    <property type="match status" value="1"/>
</dbReference>
<accession>A0ABS2GUG7</accession>
<dbReference type="NCBIfam" id="TIGR01422">
    <property type="entry name" value="phosphonatase"/>
    <property type="match status" value="1"/>
</dbReference>
<evidence type="ECO:0000313" key="2">
    <source>
        <dbReference type="EMBL" id="MBM6928497.1"/>
    </source>
</evidence>
<keyword evidence="3" id="KW-1185">Reference proteome</keyword>
<comment type="cofactor">
    <cofactor evidence="1">
        <name>Mg(2+)</name>
        <dbReference type="ChEBI" id="CHEBI:18420"/>
    </cofactor>
    <text evidence="1">Binds 1 Mg(2+) ion per subunit.</text>
</comment>
<dbReference type="SFLD" id="SFLDG01135">
    <property type="entry name" value="C1.5.6:_HAD__Beta-PGM__Phospha"/>
    <property type="match status" value="1"/>
</dbReference>
<feature type="binding site" evidence="1">
    <location>
        <position position="12"/>
    </location>
    <ligand>
        <name>Mg(2+)</name>
        <dbReference type="ChEBI" id="CHEBI:18420"/>
    </ligand>
</feature>
<dbReference type="GO" id="GO:0050194">
    <property type="term" value="F:phosphonoacetaldehyde hydrolase activity"/>
    <property type="evidence" value="ECO:0007669"/>
    <property type="project" value="UniProtKB-EC"/>
</dbReference>
<dbReference type="Gene3D" id="1.10.150.240">
    <property type="entry name" value="Putative phosphatase, domain 2"/>
    <property type="match status" value="1"/>
</dbReference>
<evidence type="ECO:0000256" key="1">
    <source>
        <dbReference type="HAMAP-Rule" id="MF_01375"/>
    </source>
</evidence>
<keyword evidence="1" id="KW-0704">Schiff base</keyword>
<reference evidence="2 3" key="1">
    <citation type="journal article" date="2021" name="Sci. Rep.">
        <title>The distribution of antibiotic resistance genes in chicken gut microbiota commensals.</title>
        <authorList>
            <person name="Juricova H."/>
            <person name="Matiasovicova J."/>
            <person name="Kubasova T."/>
            <person name="Cejkova D."/>
            <person name="Rychlik I."/>
        </authorList>
    </citation>
    <scope>NUCLEOTIDE SEQUENCE [LARGE SCALE GENOMIC DNA]</scope>
    <source>
        <strain evidence="2 3">An562</strain>
    </source>
</reference>
<dbReference type="EC" id="3.11.1.1" evidence="1"/>
<dbReference type="RefSeq" id="WP_205050094.1">
    <property type="nucleotide sequence ID" value="NZ_JACJKX010000006.1"/>
</dbReference>
<sequence>MPKIEAVIFDWAGTTVDFGSTSPVSAFMEAFRRAGVDVTDEETRAPMGLLKRDHIRTMLRMPRIEKAWSEHYGRTPNADDVEALYADFEPALMAVLPKHCDIKPFVLDAVHTLREKGIKIGSTTGFTTSMMEVVVPEAAKAGYSPDTFVTADDTGGFGRPWPYMVFENMRRLGLADVRRIVKVGDTVSDMREGKNAGLITVGVTEGSSVIGLNKESWDKLTDMERFSLRKKARETFFANGADFVIDTMAELPKLIEAIEQGEQA</sequence>
<dbReference type="EMBL" id="JACJKX010000006">
    <property type="protein sequence ID" value="MBM6928497.1"/>
    <property type="molecule type" value="Genomic_DNA"/>
</dbReference>
<feature type="binding site" evidence="1">
    <location>
        <position position="185"/>
    </location>
    <ligand>
        <name>Mg(2+)</name>
        <dbReference type="ChEBI" id="CHEBI:18420"/>
    </ligand>
</feature>
<protein>
    <recommendedName>
        <fullName evidence="1">Phosphonoacetaldehyde hydrolase</fullName>
        <shortName evidence="1">Phosphonatase</shortName>
        <ecNumber evidence="1">3.11.1.1</ecNumber>
    </recommendedName>
    <alternativeName>
        <fullName evidence="1">Phosphonoacetaldehyde phosphonohydrolase</fullName>
    </alternativeName>
</protein>
<keyword evidence="1" id="KW-0479">Metal-binding</keyword>
<keyword evidence="1 2" id="KW-0378">Hydrolase</keyword>